<dbReference type="Proteomes" id="UP000622317">
    <property type="component" value="Unassembled WGS sequence"/>
</dbReference>
<gene>
    <name evidence="1" type="ORF">IEN85_07755</name>
</gene>
<reference evidence="1" key="1">
    <citation type="submission" date="2020-09" db="EMBL/GenBank/DDBJ databases">
        <title>Pelagicoccus enzymogenes sp. nov. with an EPS production, isolated from marine sediment.</title>
        <authorList>
            <person name="Feng X."/>
        </authorList>
    </citation>
    <scope>NUCLEOTIDE SEQUENCE</scope>
    <source>
        <strain evidence="1">NFK12</strain>
    </source>
</reference>
<proteinExistence type="predicted"/>
<accession>A0A927IGP7</accession>
<organism evidence="1 2">
    <name type="scientific">Pelagicoccus enzymogenes</name>
    <dbReference type="NCBI Taxonomy" id="2773457"/>
    <lineage>
        <taxon>Bacteria</taxon>
        <taxon>Pseudomonadati</taxon>
        <taxon>Verrucomicrobiota</taxon>
        <taxon>Opitutia</taxon>
        <taxon>Puniceicoccales</taxon>
        <taxon>Pelagicoccaceae</taxon>
        <taxon>Pelagicoccus</taxon>
    </lineage>
</organism>
<comment type="caution">
    <text evidence="1">The sequence shown here is derived from an EMBL/GenBank/DDBJ whole genome shotgun (WGS) entry which is preliminary data.</text>
</comment>
<sequence length="113" mass="12984">MLISLYQHFNRTSKTNGTWRAQRRKIATWCQSRAGPFGEVKIRLKRFPGGLNEKKSQLKPKCKKVESQQFAKPAQIMPLQQLLPSYSQGFLAKKTGISGKFAGKFRPKIRLDF</sequence>
<protein>
    <submittedName>
        <fullName evidence="1">Uncharacterized protein</fullName>
    </submittedName>
</protein>
<evidence type="ECO:0000313" key="2">
    <source>
        <dbReference type="Proteomes" id="UP000622317"/>
    </source>
</evidence>
<dbReference type="EMBL" id="JACYFG010000007">
    <property type="protein sequence ID" value="MBD5779386.1"/>
    <property type="molecule type" value="Genomic_DNA"/>
</dbReference>
<evidence type="ECO:0000313" key="1">
    <source>
        <dbReference type="EMBL" id="MBD5779386.1"/>
    </source>
</evidence>
<dbReference type="AlphaFoldDB" id="A0A927IGP7"/>
<name>A0A927IGP7_9BACT</name>
<keyword evidence="2" id="KW-1185">Reference proteome</keyword>
<dbReference type="RefSeq" id="WP_191616514.1">
    <property type="nucleotide sequence ID" value="NZ_JACYFG010000007.1"/>
</dbReference>